<feature type="region of interest" description="Disordered" evidence="1">
    <location>
        <begin position="48"/>
        <end position="88"/>
    </location>
</feature>
<accession>A0A1M6NP06</accession>
<feature type="compositionally biased region" description="Low complexity" evidence="1">
    <location>
        <begin position="183"/>
        <end position="199"/>
    </location>
</feature>
<sequence>MLWLFGQTWIWYLIAFAVGVLVAWLLFVLPAQRRLRAAQAAAASSVGTDERTSLLDRGPGGDDSERTTVVDPSVADRTQADEPPTEQFPAVDSALALLDTRAAGLPIAEATAQIPIVGAADATTQIPVVEPEGEKTEKAESEAAAVTTAIPLVKTDRRDSETADGAGAKSGEKTGEKTEGKAAEAAGGTAAEGAHTAAEAAVVDTEAARVEAESSEPGGVADAAAATTVIATGATATAGESEADAGEAPKTTADTTADTADADGATTAIDAGAAEGATTVIATGAAAGSTATDGTVTDGTATDGTATDGTAAEGGAAETTTAIDTSEARGNGAGDETAAVAATATVEAPYGPGSAKPNPDGSAPGPEFTIKGNANSMLYHTPDSPYYARTRAEAWFSSTEAAEAAGFAPWNRRRSGENGNS</sequence>
<name>A0A1M6NP06_PSETH</name>
<keyword evidence="2" id="KW-0472">Membrane</keyword>
<dbReference type="RefSeq" id="WP_073455037.1">
    <property type="nucleotide sequence ID" value="NZ_FRAP01000001.1"/>
</dbReference>
<dbReference type="EMBL" id="FRAP01000001">
    <property type="protein sequence ID" value="SHJ97425.1"/>
    <property type="molecule type" value="Genomic_DNA"/>
</dbReference>
<feature type="region of interest" description="Disordered" evidence="1">
    <location>
        <begin position="235"/>
        <end position="259"/>
    </location>
</feature>
<keyword evidence="4" id="KW-1185">Reference proteome</keyword>
<feature type="region of interest" description="Disordered" evidence="1">
    <location>
        <begin position="133"/>
        <end position="199"/>
    </location>
</feature>
<evidence type="ECO:0008006" key="5">
    <source>
        <dbReference type="Google" id="ProtNLM"/>
    </source>
</evidence>
<proteinExistence type="predicted"/>
<dbReference type="OrthoDB" id="4871889at2"/>
<gene>
    <name evidence="3" type="ORF">SAMN05443637_101373</name>
</gene>
<protein>
    <recommendedName>
        <fullName evidence="5">Membrane protein ArfC</fullName>
    </recommendedName>
</protein>
<feature type="transmembrane region" description="Helical" evidence="2">
    <location>
        <begin position="6"/>
        <end position="29"/>
    </location>
</feature>
<keyword evidence="2" id="KW-1133">Transmembrane helix</keyword>
<evidence type="ECO:0000256" key="2">
    <source>
        <dbReference type="SAM" id="Phobius"/>
    </source>
</evidence>
<feature type="region of interest" description="Disordered" evidence="1">
    <location>
        <begin position="287"/>
        <end position="376"/>
    </location>
</feature>
<evidence type="ECO:0000256" key="1">
    <source>
        <dbReference type="SAM" id="MobiDB-lite"/>
    </source>
</evidence>
<feature type="region of interest" description="Disordered" evidence="1">
    <location>
        <begin position="402"/>
        <end position="421"/>
    </location>
</feature>
<evidence type="ECO:0000313" key="3">
    <source>
        <dbReference type="EMBL" id="SHJ97425.1"/>
    </source>
</evidence>
<feature type="compositionally biased region" description="Basic and acidic residues" evidence="1">
    <location>
        <begin position="48"/>
        <end position="68"/>
    </location>
</feature>
<dbReference type="Proteomes" id="UP000184363">
    <property type="component" value="Unassembled WGS sequence"/>
</dbReference>
<feature type="compositionally biased region" description="Low complexity" evidence="1">
    <location>
        <begin position="336"/>
        <end position="348"/>
    </location>
</feature>
<organism evidence="3 4">
    <name type="scientific">Pseudonocardia thermophila</name>
    <dbReference type="NCBI Taxonomy" id="1848"/>
    <lineage>
        <taxon>Bacteria</taxon>
        <taxon>Bacillati</taxon>
        <taxon>Actinomycetota</taxon>
        <taxon>Actinomycetes</taxon>
        <taxon>Pseudonocardiales</taxon>
        <taxon>Pseudonocardiaceae</taxon>
        <taxon>Pseudonocardia</taxon>
    </lineage>
</organism>
<dbReference type="AlphaFoldDB" id="A0A1M6NP06"/>
<keyword evidence="2" id="KW-0812">Transmembrane</keyword>
<evidence type="ECO:0000313" key="4">
    <source>
        <dbReference type="Proteomes" id="UP000184363"/>
    </source>
</evidence>
<feature type="compositionally biased region" description="Low complexity" evidence="1">
    <location>
        <begin position="287"/>
        <end position="325"/>
    </location>
</feature>
<feature type="compositionally biased region" description="Basic and acidic residues" evidence="1">
    <location>
        <begin position="170"/>
        <end position="182"/>
    </location>
</feature>
<dbReference type="STRING" id="1848.SAMN05443637_101373"/>
<reference evidence="3 4" key="1">
    <citation type="submission" date="2016-11" db="EMBL/GenBank/DDBJ databases">
        <authorList>
            <person name="Jaros S."/>
            <person name="Januszkiewicz K."/>
            <person name="Wedrychowicz H."/>
        </authorList>
    </citation>
    <scope>NUCLEOTIDE SEQUENCE [LARGE SCALE GENOMIC DNA]</scope>
    <source>
        <strain evidence="3 4">DSM 43832</strain>
    </source>
</reference>